<feature type="transmembrane region" description="Helical" evidence="7">
    <location>
        <begin position="374"/>
        <end position="393"/>
    </location>
</feature>
<dbReference type="Gene3D" id="1.20.1250.20">
    <property type="entry name" value="MFS general substrate transporter like domains"/>
    <property type="match status" value="1"/>
</dbReference>
<keyword evidence="6 7" id="KW-0472">Membrane</keyword>
<feature type="transmembrane region" description="Helical" evidence="7">
    <location>
        <begin position="284"/>
        <end position="302"/>
    </location>
</feature>
<evidence type="ECO:0000256" key="7">
    <source>
        <dbReference type="SAM" id="Phobius"/>
    </source>
</evidence>
<keyword evidence="4 7" id="KW-0812">Transmembrane</keyword>
<evidence type="ECO:0000313" key="10">
    <source>
        <dbReference type="Proteomes" id="UP000310636"/>
    </source>
</evidence>
<evidence type="ECO:0000259" key="8">
    <source>
        <dbReference type="PROSITE" id="PS50850"/>
    </source>
</evidence>
<dbReference type="EMBL" id="SSOB01000050">
    <property type="protein sequence ID" value="THF73727.1"/>
    <property type="molecule type" value="Genomic_DNA"/>
</dbReference>
<feature type="transmembrane region" description="Helical" evidence="7">
    <location>
        <begin position="20"/>
        <end position="41"/>
    </location>
</feature>
<comment type="subcellular location">
    <subcellularLocation>
        <location evidence="1">Cell membrane</location>
        <topology evidence="1">Multi-pass membrane protein</topology>
    </subcellularLocation>
</comment>
<gene>
    <name evidence="9" type="ORF">E6C55_27950</name>
</gene>
<dbReference type="AlphaFoldDB" id="A0A4S4BGW9"/>
<evidence type="ECO:0000256" key="1">
    <source>
        <dbReference type="ARBA" id="ARBA00004651"/>
    </source>
</evidence>
<feature type="transmembrane region" description="Helical" evidence="7">
    <location>
        <begin position="87"/>
        <end position="110"/>
    </location>
</feature>
<feature type="transmembrane region" description="Helical" evidence="7">
    <location>
        <begin position="116"/>
        <end position="134"/>
    </location>
</feature>
<keyword evidence="10" id="KW-1185">Reference proteome</keyword>
<dbReference type="Pfam" id="PF07690">
    <property type="entry name" value="MFS_1"/>
    <property type="match status" value="1"/>
</dbReference>
<evidence type="ECO:0000256" key="2">
    <source>
        <dbReference type="ARBA" id="ARBA00022448"/>
    </source>
</evidence>
<dbReference type="InterPro" id="IPR011701">
    <property type="entry name" value="MFS"/>
</dbReference>
<dbReference type="InterPro" id="IPR020846">
    <property type="entry name" value="MFS_dom"/>
</dbReference>
<feature type="transmembrane region" description="Helical" evidence="7">
    <location>
        <begin position="173"/>
        <end position="196"/>
    </location>
</feature>
<feature type="transmembrane region" description="Helical" evidence="7">
    <location>
        <begin position="146"/>
        <end position="167"/>
    </location>
</feature>
<protein>
    <submittedName>
        <fullName evidence="9">MFS transporter</fullName>
    </submittedName>
</protein>
<evidence type="ECO:0000256" key="3">
    <source>
        <dbReference type="ARBA" id="ARBA00022475"/>
    </source>
</evidence>
<evidence type="ECO:0000313" key="9">
    <source>
        <dbReference type="EMBL" id="THF73727.1"/>
    </source>
</evidence>
<name>A0A4S4BGW9_9BACL</name>
<dbReference type="GO" id="GO:0005886">
    <property type="term" value="C:plasma membrane"/>
    <property type="evidence" value="ECO:0007669"/>
    <property type="project" value="UniProtKB-SubCell"/>
</dbReference>
<dbReference type="InterPro" id="IPR050189">
    <property type="entry name" value="MFS_Efflux_Transporters"/>
</dbReference>
<dbReference type="InterPro" id="IPR036259">
    <property type="entry name" value="MFS_trans_sf"/>
</dbReference>
<dbReference type="PANTHER" id="PTHR43124">
    <property type="entry name" value="PURINE EFFLUX PUMP PBUE"/>
    <property type="match status" value="1"/>
</dbReference>
<evidence type="ECO:0000256" key="6">
    <source>
        <dbReference type="ARBA" id="ARBA00023136"/>
    </source>
</evidence>
<feature type="domain" description="Major facilitator superfamily (MFS) profile" evidence="8">
    <location>
        <begin position="21"/>
        <end position="395"/>
    </location>
</feature>
<dbReference type="RefSeq" id="WP_136373128.1">
    <property type="nucleotide sequence ID" value="NZ_SSOB01000050.1"/>
</dbReference>
<feature type="transmembrane region" description="Helical" evidence="7">
    <location>
        <begin position="217"/>
        <end position="239"/>
    </location>
</feature>
<proteinExistence type="predicted"/>
<feature type="transmembrane region" description="Helical" evidence="7">
    <location>
        <begin position="308"/>
        <end position="328"/>
    </location>
</feature>
<dbReference type="PROSITE" id="PS50850">
    <property type="entry name" value="MFS"/>
    <property type="match status" value="1"/>
</dbReference>
<feature type="transmembrane region" description="Helical" evidence="7">
    <location>
        <begin position="254"/>
        <end position="272"/>
    </location>
</feature>
<organism evidence="9 10">
    <name type="scientific">Cohnella fermenti</name>
    <dbReference type="NCBI Taxonomy" id="2565925"/>
    <lineage>
        <taxon>Bacteria</taxon>
        <taxon>Bacillati</taxon>
        <taxon>Bacillota</taxon>
        <taxon>Bacilli</taxon>
        <taxon>Bacillales</taxon>
        <taxon>Paenibacillaceae</taxon>
        <taxon>Cohnella</taxon>
    </lineage>
</organism>
<comment type="caution">
    <text evidence="9">The sequence shown here is derived from an EMBL/GenBank/DDBJ whole genome shotgun (WGS) entry which is preliminary data.</text>
</comment>
<dbReference type="Proteomes" id="UP000310636">
    <property type="component" value="Unassembled WGS sequence"/>
</dbReference>
<accession>A0A4S4BGW9</accession>
<keyword evidence="2" id="KW-0813">Transport</keyword>
<sequence length="409" mass="42756">MTPPPTVAARKAAGKMRFPFPLLCLTLGAFAIGMTEFLIMGLLPNVAADLNVSIPRAGQLITGYALGVAVGAPVLTILTLRIAQKKLLVLLMFIFIVGNALSIIAPNYVLLLSARILTAFAHGTFLGVGTLMAARLVKPEKRAGAVSLVLAGLTIANIVGVPFGTFIGQQLGWRASFAAITILGLISLAGIVRFIPKYERTAPPKLSKELRSLVKPQVLLMLGTGAFGCASLFALFTYITPILETVTGFAEHNVTYILVLFGIGVTLGNILGGKLADWKLMPSVILVFGLLAVVLALMTVMLESPVLAVLAIFVWGIGAFGAFPGINVRIMNEAHEAPLLSSTSTHSFLNIGNAAGAYLGGVVITHSGLHGVPWLASGLAAVGLLIALWSFALGRRQPALSSAEATLTS</sequence>
<feature type="transmembrane region" description="Helical" evidence="7">
    <location>
        <begin position="348"/>
        <end position="368"/>
    </location>
</feature>
<keyword evidence="5 7" id="KW-1133">Transmembrane helix</keyword>
<evidence type="ECO:0000256" key="5">
    <source>
        <dbReference type="ARBA" id="ARBA00022989"/>
    </source>
</evidence>
<dbReference type="SUPFAM" id="SSF103473">
    <property type="entry name" value="MFS general substrate transporter"/>
    <property type="match status" value="1"/>
</dbReference>
<dbReference type="CDD" id="cd17324">
    <property type="entry name" value="MFS_NepI_like"/>
    <property type="match status" value="1"/>
</dbReference>
<dbReference type="OrthoDB" id="9788453at2"/>
<reference evidence="9 10" key="1">
    <citation type="submission" date="2019-04" db="EMBL/GenBank/DDBJ databases">
        <title>Cohnella sp. nov. isolated from preserved vegetables.</title>
        <authorList>
            <person name="Lin S.-Y."/>
            <person name="Hung M.-H."/>
            <person name="Young C.-C."/>
        </authorList>
    </citation>
    <scope>NUCLEOTIDE SEQUENCE [LARGE SCALE GENOMIC DNA]</scope>
    <source>
        <strain evidence="9 10">CC-MHH1044</strain>
    </source>
</reference>
<dbReference type="GO" id="GO:0022857">
    <property type="term" value="F:transmembrane transporter activity"/>
    <property type="evidence" value="ECO:0007669"/>
    <property type="project" value="InterPro"/>
</dbReference>
<dbReference type="PANTHER" id="PTHR43124:SF8">
    <property type="entry name" value="INNER MEMBRANE TRANSPORT PROTEIN YDHP"/>
    <property type="match status" value="1"/>
</dbReference>
<evidence type="ECO:0000256" key="4">
    <source>
        <dbReference type="ARBA" id="ARBA00022692"/>
    </source>
</evidence>
<keyword evidence="3" id="KW-1003">Cell membrane</keyword>
<feature type="transmembrane region" description="Helical" evidence="7">
    <location>
        <begin position="61"/>
        <end position="80"/>
    </location>
</feature>